<organism evidence="2 3">
    <name type="scientific">Leptospira interrogans str. UI 12621</name>
    <dbReference type="NCBI Taxonomy" id="1049937"/>
    <lineage>
        <taxon>Bacteria</taxon>
        <taxon>Pseudomonadati</taxon>
        <taxon>Spirochaetota</taxon>
        <taxon>Spirochaetia</taxon>
        <taxon>Leptospirales</taxon>
        <taxon>Leptospiraceae</taxon>
        <taxon>Leptospira</taxon>
    </lineage>
</organism>
<evidence type="ECO:0000313" key="3">
    <source>
        <dbReference type="Proteomes" id="UP000006324"/>
    </source>
</evidence>
<sequence length="49" mass="6191">MRTHIYKKFYLFVLMKKTKENYFSTTLFLVFKKLEISIFGKFFLIFLYY</sequence>
<dbReference type="AlphaFoldDB" id="A0A0F6H3S5"/>
<reference evidence="2 3" key="1">
    <citation type="submission" date="2012-09" db="EMBL/GenBank/DDBJ databases">
        <authorList>
            <person name="Harkins D.M."/>
            <person name="Durkin A.S."/>
            <person name="Brinkac L.M."/>
            <person name="Selengut J.D."/>
            <person name="Sanka R."/>
            <person name="DePew J."/>
            <person name="Purushe J."/>
            <person name="Chanthongthip A."/>
            <person name="Lattana O."/>
            <person name="Phetsouvanh R."/>
            <person name="Newton P.N."/>
            <person name="Vinetz J.M."/>
            <person name="Sutton G.G."/>
            <person name="Nelson W.C."/>
            <person name="Fouts D.E."/>
        </authorList>
    </citation>
    <scope>NUCLEOTIDE SEQUENCE [LARGE SCALE GENOMIC DNA]</scope>
    <source>
        <strain evidence="2 3">UI 12621</strain>
    </source>
</reference>
<keyword evidence="1" id="KW-1133">Transmembrane helix</keyword>
<proteinExistence type="predicted"/>
<feature type="transmembrane region" description="Helical" evidence="1">
    <location>
        <begin position="21"/>
        <end position="48"/>
    </location>
</feature>
<name>A0A0F6H3S5_LEPIR</name>
<dbReference type="EMBL" id="AHNQ02000057">
    <property type="protein sequence ID" value="EKO22847.1"/>
    <property type="molecule type" value="Genomic_DNA"/>
</dbReference>
<keyword evidence="1" id="KW-0812">Transmembrane</keyword>
<keyword evidence="1" id="KW-0472">Membrane</keyword>
<dbReference type="Proteomes" id="UP000006324">
    <property type="component" value="Unassembled WGS sequence"/>
</dbReference>
<accession>A0A0F6H3S5</accession>
<evidence type="ECO:0000256" key="1">
    <source>
        <dbReference type="SAM" id="Phobius"/>
    </source>
</evidence>
<protein>
    <submittedName>
        <fullName evidence="2">Uncharacterized protein</fullName>
    </submittedName>
</protein>
<evidence type="ECO:0000313" key="2">
    <source>
        <dbReference type="EMBL" id="EKO22847.1"/>
    </source>
</evidence>
<comment type="caution">
    <text evidence="2">The sequence shown here is derived from an EMBL/GenBank/DDBJ whole genome shotgun (WGS) entry which is preliminary data.</text>
</comment>
<gene>
    <name evidence="2" type="ORF">LEP1GSC104_1470</name>
</gene>